<dbReference type="Proteomes" id="UP000464378">
    <property type="component" value="Chromosome"/>
</dbReference>
<dbReference type="EMBL" id="LR586016">
    <property type="protein sequence ID" value="VIP04348.1"/>
    <property type="molecule type" value="Genomic_DNA"/>
</dbReference>
<sequence>MVAIMMIRCPKHGSAGVCLFSRDLLNMQADGAFPEILTIEVKDSPHKEAFFRFNLSPREATRYNISGASVPFDIASCEIMEQLESMCQFCFDEQRPGGEGRSTVG</sequence>
<dbReference type="AlphaFoldDB" id="A0A6C2YRR4"/>
<organism evidence="1">
    <name type="scientific">Tuwongella immobilis</name>
    <dbReference type="NCBI Taxonomy" id="692036"/>
    <lineage>
        <taxon>Bacteria</taxon>
        <taxon>Pseudomonadati</taxon>
        <taxon>Planctomycetota</taxon>
        <taxon>Planctomycetia</taxon>
        <taxon>Gemmatales</taxon>
        <taxon>Gemmataceae</taxon>
        <taxon>Tuwongella</taxon>
    </lineage>
</organism>
<dbReference type="EMBL" id="LR593887">
    <property type="protein sequence ID" value="VTS06058.1"/>
    <property type="molecule type" value="Genomic_DNA"/>
</dbReference>
<evidence type="ECO:0000313" key="2">
    <source>
        <dbReference type="Proteomes" id="UP000464378"/>
    </source>
</evidence>
<dbReference type="KEGG" id="tim:GMBLW1_48450"/>
<gene>
    <name evidence="1" type="ORF">GMBLW1_48450</name>
</gene>
<keyword evidence="2" id="KW-1185">Reference proteome</keyword>
<reference evidence="1" key="1">
    <citation type="submission" date="2019-04" db="EMBL/GenBank/DDBJ databases">
        <authorList>
            <consortium name="Science for Life Laboratories"/>
        </authorList>
    </citation>
    <scope>NUCLEOTIDE SEQUENCE</scope>
    <source>
        <strain evidence="1">MBLW1</strain>
    </source>
</reference>
<name>A0A6C2YRR4_9BACT</name>
<proteinExistence type="predicted"/>
<evidence type="ECO:0000313" key="1">
    <source>
        <dbReference type="EMBL" id="VIP04348.1"/>
    </source>
</evidence>
<accession>A0A6C2YRR4</accession>
<protein>
    <submittedName>
        <fullName evidence="1">Uncharacterized protein</fullName>
    </submittedName>
</protein>
<dbReference type="InParanoid" id="A0A6C2YRR4"/>